<comment type="caution">
    <text evidence="2">The sequence shown here is derived from an EMBL/GenBank/DDBJ whole genome shotgun (WGS) entry which is preliminary data.</text>
</comment>
<feature type="transmembrane region" description="Helical" evidence="1">
    <location>
        <begin position="162"/>
        <end position="186"/>
    </location>
</feature>
<dbReference type="AlphaFoldDB" id="K2GA50"/>
<feature type="transmembrane region" description="Helical" evidence="1">
    <location>
        <begin position="207"/>
        <end position="226"/>
    </location>
</feature>
<evidence type="ECO:0000313" key="2">
    <source>
        <dbReference type="EMBL" id="EKE27029.1"/>
    </source>
</evidence>
<feature type="transmembrane region" description="Helical" evidence="1">
    <location>
        <begin position="274"/>
        <end position="295"/>
    </location>
</feature>
<keyword evidence="1" id="KW-1133">Transmembrane helix</keyword>
<feature type="transmembrane region" description="Helical" evidence="1">
    <location>
        <begin position="104"/>
        <end position="124"/>
    </location>
</feature>
<name>K2GA50_9BACT</name>
<keyword evidence="1" id="KW-0812">Transmembrane</keyword>
<gene>
    <name evidence="2" type="ORF">ACD_4C00084G0002</name>
</gene>
<accession>K2GA50</accession>
<organism evidence="2">
    <name type="scientific">uncultured bacterium</name>
    <name type="common">gcode 4</name>
    <dbReference type="NCBI Taxonomy" id="1234023"/>
    <lineage>
        <taxon>Bacteria</taxon>
        <taxon>environmental samples</taxon>
    </lineage>
</organism>
<sequence>MKKIYLKILTISILSIFSLWNVSFWQVIKTSNSVWVPNWEISQFTMKSTGWDSLDRLSNFWFNILHTLKIVVWWMALIYLVFLGFQMMMAMWADDKLSTTKRQLYYTLIAFIFINIPGSIYEVLSDKSKNMTDNPTFTDVDGESKWNIFINFDLWNLVVRDWIIGFVRVFIVALVIYLFTFAWISYMSAWAQDDKKKKAKWKFIQGFFWLIFLWIMQAWIVVVHSWDIPNAQWLFAQVINLWIFFTGPVAIFFLILWWFYYITSSGDEAKAKKWIAIIKYTFIWVIILLASYTFLKDLSCFTLDWTVPTYCK</sequence>
<protein>
    <submittedName>
        <fullName evidence="2">Uncharacterized protein</fullName>
    </submittedName>
</protein>
<reference evidence="2" key="1">
    <citation type="journal article" date="2012" name="Science">
        <title>Fermentation, hydrogen, and sulfur metabolism in multiple uncultivated bacterial phyla.</title>
        <authorList>
            <person name="Wrighton K.C."/>
            <person name="Thomas B.C."/>
            <person name="Sharon I."/>
            <person name="Miller C.S."/>
            <person name="Castelle C.J."/>
            <person name="VerBerkmoes N.C."/>
            <person name="Wilkins M.J."/>
            <person name="Hettich R.L."/>
            <person name="Lipton M.S."/>
            <person name="Williams K.H."/>
            <person name="Long P.E."/>
            <person name="Banfield J.F."/>
        </authorList>
    </citation>
    <scope>NUCLEOTIDE SEQUENCE [LARGE SCALE GENOMIC DNA]</scope>
</reference>
<dbReference type="EMBL" id="AMFJ01000600">
    <property type="protein sequence ID" value="EKE27029.1"/>
    <property type="molecule type" value="Genomic_DNA"/>
</dbReference>
<feature type="transmembrane region" description="Helical" evidence="1">
    <location>
        <begin position="71"/>
        <end position="92"/>
    </location>
</feature>
<feature type="transmembrane region" description="Helical" evidence="1">
    <location>
        <begin position="238"/>
        <end position="262"/>
    </location>
</feature>
<keyword evidence="1" id="KW-0472">Membrane</keyword>
<evidence type="ECO:0000256" key="1">
    <source>
        <dbReference type="SAM" id="Phobius"/>
    </source>
</evidence>
<proteinExistence type="predicted"/>